<accession>A0A1R0GXU0</accession>
<evidence type="ECO:0000313" key="2">
    <source>
        <dbReference type="Proteomes" id="UP000187455"/>
    </source>
</evidence>
<dbReference type="Proteomes" id="UP000187455">
    <property type="component" value="Unassembled WGS sequence"/>
</dbReference>
<name>A0A1R0GXU0_9FUNG</name>
<protein>
    <submittedName>
        <fullName evidence="1">Uncharacterized protein</fullName>
    </submittedName>
</protein>
<proteinExistence type="predicted"/>
<dbReference type="AlphaFoldDB" id="A0A1R0GXU0"/>
<reference evidence="1 2" key="1">
    <citation type="journal article" date="2016" name="Mol. Biol. Evol.">
        <title>Genome-Wide Survey of Gut Fungi (Harpellales) Reveals the First Horizontally Transferred Ubiquitin Gene from a Mosquito Host.</title>
        <authorList>
            <person name="Wang Y."/>
            <person name="White M.M."/>
            <person name="Kvist S."/>
            <person name="Moncalvo J.M."/>
        </authorList>
    </citation>
    <scope>NUCLEOTIDE SEQUENCE [LARGE SCALE GENOMIC DNA]</scope>
    <source>
        <strain evidence="1 2">ALG-7-W6</strain>
    </source>
</reference>
<comment type="caution">
    <text evidence="1">The sequence shown here is derived from an EMBL/GenBank/DDBJ whole genome shotgun (WGS) entry which is preliminary data.</text>
</comment>
<evidence type="ECO:0000313" key="1">
    <source>
        <dbReference type="EMBL" id="OLY81707.1"/>
    </source>
</evidence>
<keyword evidence="2" id="KW-1185">Reference proteome</keyword>
<dbReference type="EMBL" id="LSSL01002241">
    <property type="protein sequence ID" value="OLY81707.1"/>
    <property type="molecule type" value="Genomic_DNA"/>
</dbReference>
<organism evidence="1 2">
    <name type="scientific">Smittium mucronatum</name>
    <dbReference type="NCBI Taxonomy" id="133383"/>
    <lineage>
        <taxon>Eukaryota</taxon>
        <taxon>Fungi</taxon>
        <taxon>Fungi incertae sedis</taxon>
        <taxon>Zoopagomycota</taxon>
        <taxon>Kickxellomycotina</taxon>
        <taxon>Harpellomycetes</taxon>
        <taxon>Harpellales</taxon>
        <taxon>Legeriomycetaceae</taxon>
        <taxon>Smittium</taxon>
    </lineage>
</organism>
<gene>
    <name evidence="1" type="ORF">AYI68_g4186</name>
</gene>
<sequence length="175" mass="19674">MGIFMLKHELVESGVYPGGFSPIFYAWRWLAEDRDCCILVSRSFEVLAIGDELVPLVSLTGEKVMEYLLSSFLGLSSSYGFNTPVRLSSIIPTIGLRSKRVIYGLKYLLAEEDECISNDTLGVASTLATQKQFRSEDLFQSNWYSEPASEIMRLSMYAAGKKEEKIVVVFVINML</sequence>